<evidence type="ECO:0000256" key="11">
    <source>
        <dbReference type="ARBA" id="ARBA00022777"/>
    </source>
</evidence>
<evidence type="ECO:0000313" key="18">
    <source>
        <dbReference type="Proteomes" id="UP001621813"/>
    </source>
</evidence>
<comment type="subcellular location">
    <subcellularLocation>
        <location evidence="4">Cytoplasm</location>
    </subcellularLocation>
</comment>
<keyword evidence="9 17" id="KW-0808">Transferase</keyword>
<keyword evidence="10" id="KW-0547">Nucleotide-binding</keyword>
<dbReference type="SUPFAM" id="SSF53067">
    <property type="entry name" value="Actin-like ATPase domain"/>
    <property type="match status" value="2"/>
</dbReference>
<organism evidence="17 18">
    <name type="scientific">Flavobacterium davisii</name>
    <dbReference type="NCBI Taxonomy" id="2906077"/>
    <lineage>
        <taxon>Bacteria</taxon>
        <taxon>Pseudomonadati</taxon>
        <taxon>Bacteroidota</taxon>
        <taxon>Flavobacteriia</taxon>
        <taxon>Flavobacteriales</taxon>
        <taxon>Flavobacteriaceae</taxon>
        <taxon>Flavobacterium</taxon>
    </lineage>
</organism>
<dbReference type="RefSeq" id="WP_405322747.1">
    <property type="nucleotide sequence ID" value="NZ_JAZGZR010000021.1"/>
</dbReference>
<proteinExistence type="inferred from homology"/>
<evidence type="ECO:0000256" key="1">
    <source>
        <dbReference type="ARBA" id="ARBA00001206"/>
    </source>
</evidence>
<evidence type="ECO:0000256" key="8">
    <source>
        <dbReference type="ARBA" id="ARBA00022490"/>
    </source>
</evidence>
<dbReference type="EC" id="2.7.1.33" evidence="7"/>
<evidence type="ECO:0000256" key="10">
    <source>
        <dbReference type="ARBA" id="ARBA00022741"/>
    </source>
</evidence>
<comment type="cofactor">
    <cofactor evidence="3">
        <name>NH4(+)</name>
        <dbReference type="ChEBI" id="CHEBI:28938"/>
    </cofactor>
</comment>
<evidence type="ECO:0000313" key="17">
    <source>
        <dbReference type="EMBL" id="MFK7050046.1"/>
    </source>
</evidence>
<gene>
    <name evidence="17" type="ORF">V3Q77_09115</name>
</gene>
<comment type="pathway">
    <text evidence="5">Cofactor biosynthesis; coenzyme A biosynthesis; CoA from (R)-pantothenate: step 1/5.</text>
</comment>
<comment type="subunit">
    <text evidence="6">Homodimer.</text>
</comment>
<evidence type="ECO:0000256" key="9">
    <source>
        <dbReference type="ARBA" id="ARBA00022679"/>
    </source>
</evidence>
<keyword evidence="13" id="KW-0630">Potassium</keyword>
<comment type="catalytic activity">
    <reaction evidence="1">
        <text>(R)-pantothenate + ATP = (R)-4'-phosphopantothenate + ADP + H(+)</text>
        <dbReference type="Rhea" id="RHEA:16373"/>
        <dbReference type="ChEBI" id="CHEBI:10986"/>
        <dbReference type="ChEBI" id="CHEBI:15378"/>
        <dbReference type="ChEBI" id="CHEBI:29032"/>
        <dbReference type="ChEBI" id="CHEBI:30616"/>
        <dbReference type="ChEBI" id="CHEBI:456216"/>
        <dbReference type="EC" id="2.7.1.33"/>
    </reaction>
</comment>
<dbReference type="InterPro" id="IPR004619">
    <property type="entry name" value="Type_III_PanK"/>
</dbReference>
<keyword evidence="12" id="KW-0067">ATP-binding</keyword>
<dbReference type="NCBIfam" id="NF009853">
    <property type="entry name" value="PRK13320.1-5"/>
    <property type="match status" value="1"/>
</dbReference>
<protein>
    <recommendedName>
        <fullName evidence="16">Type III pantothenate kinase</fullName>
        <ecNumber evidence="7">2.7.1.33</ecNumber>
    </recommendedName>
</protein>
<evidence type="ECO:0000256" key="14">
    <source>
        <dbReference type="ARBA" id="ARBA00022993"/>
    </source>
</evidence>
<comment type="similarity">
    <text evidence="15">Belongs to the type III pantothenate kinase family.</text>
</comment>
<evidence type="ECO:0000256" key="6">
    <source>
        <dbReference type="ARBA" id="ARBA00011738"/>
    </source>
</evidence>
<accession>A0ABW8PR21</accession>
<dbReference type="GO" id="GO:0004594">
    <property type="term" value="F:pantothenate kinase activity"/>
    <property type="evidence" value="ECO:0007669"/>
    <property type="project" value="UniProtKB-EC"/>
</dbReference>
<keyword evidence="18" id="KW-1185">Reference proteome</keyword>
<evidence type="ECO:0000256" key="13">
    <source>
        <dbReference type="ARBA" id="ARBA00022958"/>
    </source>
</evidence>
<evidence type="ECO:0000256" key="4">
    <source>
        <dbReference type="ARBA" id="ARBA00004496"/>
    </source>
</evidence>
<dbReference type="EMBL" id="JAZGZR010000021">
    <property type="protein sequence ID" value="MFK7050046.1"/>
    <property type="molecule type" value="Genomic_DNA"/>
</dbReference>
<feature type="non-terminal residue" evidence="17">
    <location>
        <position position="1"/>
    </location>
</feature>
<dbReference type="HAMAP" id="MF_01274">
    <property type="entry name" value="Pantothen_kinase_3"/>
    <property type="match status" value="1"/>
</dbReference>
<evidence type="ECO:0000256" key="15">
    <source>
        <dbReference type="ARBA" id="ARBA00038036"/>
    </source>
</evidence>
<comment type="cofactor">
    <cofactor evidence="2">
        <name>K(+)</name>
        <dbReference type="ChEBI" id="CHEBI:29103"/>
    </cofactor>
</comment>
<keyword evidence="8" id="KW-0963">Cytoplasm</keyword>
<evidence type="ECO:0000256" key="3">
    <source>
        <dbReference type="ARBA" id="ARBA00001972"/>
    </source>
</evidence>
<evidence type="ECO:0000256" key="16">
    <source>
        <dbReference type="ARBA" id="ARBA00040883"/>
    </source>
</evidence>
<reference evidence="17 18" key="1">
    <citation type="submission" date="2024-02" db="EMBL/GenBank/DDBJ databases">
        <title>Comparative Genomic Analysis of Flavobacterium Species Causing Columnaris Disease of Freshwater Fish in Thailand: Insights into Virulence and Resistance Mechanisms.</title>
        <authorList>
            <person name="Nguyen D."/>
            <person name="Chokmangmeepisarn P."/>
            <person name="Khianchaikhan K."/>
            <person name="Morishita M."/>
            <person name="Bunnoy A."/>
            <person name="Rodkhum C."/>
        </authorList>
    </citation>
    <scope>NUCLEOTIDE SEQUENCE [LARGE SCALE GENOMIC DNA]</scope>
    <source>
        <strain evidence="17 18">KCRT2007</strain>
    </source>
</reference>
<name>A0ABW8PR21_9FLAO</name>
<evidence type="ECO:0000256" key="7">
    <source>
        <dbReference type="ARBA" id="ARBA00012102"/>
    </source>
</evidence>
<dbReference type="Pfam" id="PF03309">
    <property type="entry name" value="Pan_kinase"/>
    <property type="match status" value="1"/>
</dbReference>
<dbReference type="Gene3D" id="3.30.420.40">
    <property type="match status" value="2"/>
</dbReference>
<dbReference type="NCBIfam" id="TIGR00671">
    <property type="entry name" value="baf"/>
    <property type="match status" value="1"/>
</dbReference>
<comment type="caution">
    <text evidence="17">The sequence shown here is derived from an EMBL/GenBank/DDBJ whole genome shotgun (WGS) entry which is preliminary data.</text>
</comment>
<evidence type="ECO:0000256" key="12">
    <source>
        <dbReference type="ARBA" id="ARBA00022840"/>
    </source>
</evidence>
<dbReference type="PANTHER" id="PTHR34265:SF1">
    <property type="entry name" value="TYPE III PANTOTHENATE KINASE"/>
    <property type="match status" value="1"/>
</dbReference>
<sequence length="284" mass="32457">LKRYCFSNADANIEPFFISPKYFFKKIYLYLCSLIKNKMVLTIDVGNTRVKVAVIEKDMFLGFFSFLLENFLPEMEKILNKYPLCQNLVLSSVGKLEEEQIEWLQKKYNILQISRETKFPFDNQYATPTTLGIDRMVLAAGAVLQFPSQNRLIIDVGTCVTYDFVDAQNVYYGGAISPGLRLRYESMHHYTAKLPLLELKEPAGLIGNSTINSMHSGVVNGLQFEIDGYIDALIRTKGNFIIILTGGDANFLAKRLKNTIFANSNFLLESLNRIYQYQIQCLEK</sequence>
<dbReference type="InterPro" id="IPR043129">
    <property type="entry name" value="ATPase_NBD"/>
</dbReference>
<evidence type="ECO:0000256" key="2">
    <source>
        <dbReference type="ARBA" id="ARBA00001958"/>
    </source>
</evidence>
<evidence type="ECO:0000256" key="5">
    <source>
        <dbReference type="ARBA" id="ARBA00005225"/>
    </source>
</evidence>
<dbReference type="CDD" id="cd24015">
    <property type="entry name" value="ASKHA_NBD_PanK-III"/>
    <property type="match status" value="1"/>
</dbReference>
<dbReference type="Proteomes" id="UP001621813">
    <property type="component" value="Unassembled WGS sequence"/>
</dbReference>
<keyword evidence="14" id="KW-0173">Coenzyme A biosynthesis</keyword>
<keyword evidence="11 17" id="KW-0418">Kinase</keyword>
<dbReference type="PANTHER" id="PTHR34265">
    <property type="entry name" value="TYPE III PANTOTHENATE KINASE"/>
    <property type="match status" value="1"/>
</dbReference>